<evidence type="ECO:0000313" key="3">
    <source>
        <dbReference type="Proteomes" id="UP000198882"/>
    </source>
</evidence>
<dbReference type="InterPro" id="IPR040624">
    <property type="entry name" value="HalOD1"/>
</dbReference>
<organism evidence="2 3">
    <name type="scientific">Natronorubrum texcoconense</name>
    <dbReference type="NCBI Taxonomy" id="1095776"/>
    <lineage>
        <taxon>Archaea</taxon>
        <taxon>Methanobacteriati</taxon>
        <taxon>Methanobacteriota</taxon>
        <taxon>Stenosarchaea group</taxon>
        <taxon>Halobacteria</taxon>
        <taxon>Halobacteriales</taxon>
        <taxon>Natrialbaceae</taxon>
        <taxon>Natronorubrum</taxon>
    </lineage>
</organism>
<accession>A0A1G9ERV0</accession>
<dbReference type="RefSeq" id="WP_175529378.1">
    <property type="nucleotide sequence ID" value="NZ_FNFE01000007.1"/>
</dbReference>
<evidence type="ECO:0000259" key="1">
    <source>
        <dbReference type="Pfam" id="PF18545"/>
    </source>
</evidence>
<reference evidence="3" key="1">
    <citation type="submission" date="2016-10" db="EMBL/GenBank/DDBJ databases">
        <authorList>
            <person name="Varghese N."/>
            <person name="Submissions S."/>
        </authorList>
    </citation>
    <scope>NUCLEOTIDE SEQUENCE [LARGE SCALE GENOMIC DNA]</scope>
    <source>
        <strain evidence="3">B4,CECT 8067,JCM 17497</strain>
    </source>
</reference>
<protein>
    <recommendedName>
        <fullName evidence="1">Halobacterial output domain-containing protein</fullName>
    </recommendedName>
</protein>
<proteinExistence type="predicted"/>
<dbReference type="Pfam" id="PF18545">
    <property type="entry name" value="HalOD1"/>
    <property type="match status" value="1"/>
</dbReference>
<sequence length="103" mass="10603">MNAHNSTTVSADDDQQPSMAVVDLVSEVTGTDALELDPLYNAIDPDVLDTLCTSSSGFTSLEFQYASHTVVVEQVEEGLDISLEPVTIGAAGSSGVADSGPSV</sequence>
<dbReference type="OrthoDB" id="271604at2157"/>
<evidence type="ECO:0000313" key="2">
    <source>
        <dbReference type="EMBL" id="SDK78937.1"/>
    </source>
</evidence>
<feature type="domain" description="Halobacterial output" evidence="1">
    <location>
        <begin position="13"/>
        <end position="74"/>
    </location>
</feature>
<dbReference type="Proteomes" id="UP000198882">
    <property type="component" value="Unassembled WGS sequence"/>
</dbReference>
<name>A0A1G9ERV0_9EURY</name>
<keyword evidence="3" id="KW-1185">Reference proteome</keyword>
<dbReference type="EMBL" id="FNFE01000007">
    <property type="protein sequence ID" value="SDK78937.1"/>
    <property type="molecule type" value="Genomic_DNA"/>
</dbReference>
<gene>
    <name evidence="2" type="ORF">SAMN04515672_3957</name>
</gene>
<dbReference type="AlphaFoldDB" id="A0A1G9ERV0"/>